<dbReference type="RefSeq" id="WP_213943481.1">
    <property type="nucleotide sequence ID" value="NZ_JAHCMY010000001.1"/>
</dbReference>
<dbReference type="PANTHER" id="PTHR43139:SF52">
    <property type="entry name" value="SI:DKEY-122A22.2"/>
    <property type="match status" value="1"/>
</dbReference>
<dbReference type="GO" id="GO:0016787">
    <property type="term" value="F:hydrolase activity"/>
    <property type="evidence" value="ECO:0007669"/>
    <property type="project" value="UniProtKB-KW"/>
</dbReference>
<reference evidence="2 3" key="1">
    <citation type="submission" date="2021-05" db="EMBL/GenBank/DDBJ databases">
        <authorList>
            <person name="Zhang Z.D."/>
            <person name="Osman G."/>
        </authorList>
    </citation>
    <scope>NUCLEOTIDE SEQUENCE [LARGE SCALE GENOMIC DNA]</scope>
    <source>
        <strain evidence="2 3">KCTC 32217</strain>
    </source>
</reference>
<comment type="caution">
    <text evidence="2">The sequence shown here is derived from an EMBL/GenBank/DDBJ whole genome shotgun (WGS) entry which is preliminary data.</text>
</comment>
<keyword evidence="2" id="KW-0378">Hydrolase</keyword>
<organism evidence="2 3">
    <name type="scientific">Litoribacter ruber</name>
    <dbReference type="NCBI Taxonomy" id="702568"/>
    <lineage>
        <taxon>Bacteria</taxon>
        <taxon>Pseudomonadati</taxon>
        <taxon>Bacteroidota</taxon>
        <taxon>Cytophagia</taxon>
        <taxon>Cytophagales</taxon>
        <taxon>Cyclobacteriaceae</taxon>
        <taxon>Litoribacter</taxon>
    </lineage>
</organism>
<accession>A0AAP2CFL6</accession>
<dbReference type="EMBL" id="JAHCMY010000001">
    <property type="protein sequence ID" value="MBS9522584.1"/>
    <property type="molecule type" value="Genomic_DNA"/>
</dbReference>
<keyword evidence="3" id="KW-1185">Reference proteome</keyword>
<dbReference type="Proteomes" id="UP001319104">
    <property type="component" value="Unassembled WGS sequence"/>
</dbReference>
<dbReference type="SUPFAM" id="SSF53474">
    <property type="entry name" value="alpha/beta-Hydrolases"/>
    <property type="match status" value="1"/>
</dbReference>
<protein>
    <submittedName>
        <fullName evidence="2">Alpha/beta hydrolase</fullName>
    </submittedName>
</protein>
<feature type="domain" description="AB hydrolase-1" evidence="1">
    <location>
        <begin position="32"/>
        <end position="256"/>
    </location>
</feature>
<name>A0AAP2CFL6_9BACT</name>
<evidence type="ECO:0000259" key="1">
    <source>
        <dbReference type="Pfam" id="PF00561"/>
    </source>
</evidence>
<dbReference type="AlphaFoldDB" id="A0AAP2CFL6"/>
<sequence>MDNVKQNKTTPSPHKSPFGDIHYELLQSEKKPMVVFIHGVGMDHRTFDLQVKALQSDYSVLVWDLPGHGKSTLKNYNKRFTRLSAECLNGLIEELKIPKAFFVGQSLGSMIVQHFERMYPEKVAATIHVPGIRLKSHIGPWAKKLVPSLMFMLKLIPANMFYSAFGKHRAEKKEVQDYLSETMRRTGKKLALKITEDMVYDLIDQSPAPQNSPSLITYGKKDLFFIRNAAEQWHKEAPGSKRVEIQSANHIANQDNPEAFNKALIGFLKSLTIANK</sequence>
<proteinExistence type="predicted"/>
<gene>
    <name evidence="2" type="ORF">KI659_01030</name>
</gene>
<dbReference type="PANTHER" id="PTHR43139">
    <property type="entry name" value="SI:DKEY-122A22.2"/>
    <property type="match status" value="1"/>
</dbReference>
<dbReference type="InterPro" id="IPR052370">
    <property type="entry name" value="Meta-cleavage_hydrolase"/>
</dbReference>
<evidence type="ECO:0000313" key="3">
    <source>
        <dbReference type="Proteomes" id="UP001319104"/>
    </source>
</evidence>
<dbReference type="InterPro" id="IPR029058">
    <property type="entry name" value="AB_hydrolase_fold"/>
</dbReference>
<dbReference type="Gene3D" id="3.40.50.1820">
    <property type="entry name" value="alpha/beta hydrolase"/>
    <property type="match status" value="1"/>
</dbReference>
<dbReference type="Pfam" id="PF00561">
    <property type="entry name" value="Abhydrolase_1"/>
    <property type="match status" value="1"/>
</dbReference>
<evidence type="ECO:0000313" key="2">
    <source>
        <dbReference type="EMBL" id="MBS9522584.1"/>
    </source>
</evidence>
<dbReference type="InterPro" id="IPR000073">
    <property type="entry name" value="AB_hydrolase_1"/>
</dbReference>